<dbReference type="Proteomes" id="UP001161257">
    <property type="component" value="Unassembled WGS sequence"/>
</dbReference>
<comment type="caution">
    <text evidence="2">The sequence shown here is derived from an EMBL/GenBank/DDBJ whole genome shotgun (WGS) entry which is preliminary data.</text>
</comment>
<feature type="chain" id="PRO_5041281468" description="Lipoprotein" evidence="1">
    <location>
        <begin position="26"/>
        <end position="83"/>
    </location>
</feature>
<name>A0AA37VX28_PSEPU</name>
<evidence type="ECO:0008006" key="4">
    <source>
        <dbReference type="Google" id="ProtNLM"/>
    </source>
</evidence>
<feature type="signal peptide" evidence="1">
    <location>
        <begin position="1"/>
        <end position="25"/>
    </location>
</feature>
<evidence type="ECO:0000256" key="1">
    <source>
        <dbReference type="SAM" id="SignalP"/>
    </source>
</evidence>
<evidence type="ECO:0000313" key="3">
    <source>
        <dbReference type="Proteomes" id="UP001161257"/>
    </source>
</evidence>
<gene>
    <name evidence="2" type="ORF">PPUN14671_47160</name>
</gene>
<evidence type="ECO:0000313" key="2">
    <source>
        <dbReference type="EMBL" id="GLO37879.1"/>
    </source>
</evidence>
<sequence>MRFAKVISFTLPLTLVFSLSSCVLGIGVDQNKVILPTEGSTSVHEDTSVEQFELPVEKNTTGAARKSSFSIMMMKHSKRHTKY</sequence>
<protein>
    <recommendedName>
        <fullName evidence="4">Lipoprotein</fullName>
    </recommendedName>
</protein>
<dbReference type="PROSITE" id="PS51257">
    <property type="entry name" value="PROKAR_LIPOPROTEIN"/>
    <property type="match status" value="1"/>
</dbReference>
<organism evidence="2 3">
    <name type="scientific">Pseudomonas putida</name>
    <name type="common">Arthrobacter siderocapsulatus</name>
    <dbReference type="NCBI Taxonomy" id="303"/>
    <lineage>
        <taxon>Bacteria</taxon>
        <taxon>Pseudomonadati</taxon>
        <taxon>Pseudomonadota</taxon>
        <taxon>Gammaproteobacteria</taxon>
        <taxon>Pseudomonadales</taxon>
        <taxon>Pseudomonadaceae</taxon>
        <taxon>Pseudomonas</taxon>
    </lineage>
</organism>
<accession>A0AA37VX28</accession>
<dbReference type="AlphaFoldDB" id="A0AA37VX28"/>
<reference evidence="2" key="1">
    <citation type="submission" date="2023-01" db="EMBL/GenBank/DDBJ databases">
        <title>Whole-genome sequence of Pseudomonas putida NBRC 14671.</title>
        <authorList>
            <person name="Morohoshi T."/>
            <person name="Someya N."/>
        </authorList>
    </citation>
    <scope>NUCLEOTIDE SEQUENCE</scope>
    <source>
        <strain evidence="2">NBRC 14671</strain>
    </source>
</reference>
<proteinExistence type="predicted"/>
<keyword evidence="1" id="KW-0732">Signal</keyword>
<dbReference type="EMBL" id="BSKJ01000013">
    <property type="protein sequence ID" value="GLO37879.1"/>
    <property type="molecule type" value="Genomic_DNA"/>
</dbReference>